<dbReference type="SUPFAM" id="SSF89372">
    <property type="entry name" value="Fucose-specific lectin"/>
    <property type="match status" value="1"/>
</dbReference>
<keyword evidence="3" id="KW-1185">Reference proteome</keyword>
<dbReference type="Proteomes" id="UP000517916">
    <property type="component" value="Unassembled WGS sequence"/>
</dbReference>
<feature type="signal peptide" evidence="1">
    <location>
        <begin position="1"/>
        <end position="27"/>
    </location>
</feature>
<dbReference type="RefSeq" id="WP_182837318.1">
    <property type="nucleotide sequence ID" value="NZ_BAAABQ010000084.1"/>
</dbReference>
<evidence type="ECO:0000313" key="3">
    <source>
        <dbReference type="Proteomes" id="UP000517916"/>
    </source>
</evidence>
<name>A0ABR6BER7_9PSEU</name>
<keyword evidence="1" id="KW-0732">Signal</keyword>
<comment type="caution">
    <text evidence="2">The sequence shown here is derived from an EMBL/GenBank/DDBJ whole genome shotgun (WGS) entry which is preliminary data.</text>
</comment>
<reference evidence="2 3" key="1">
    <citation type="submission" date="2020-08" db="EMBL/GenBank/DDBJ databases">
        <title>Genomic Encyclopedia of Archaeal and Bacterial Type Strains, Phase II (KMG-II): from individual species to whole genera.</title>
        <authorList>
            <person name="Goeker M."/>
        </authorList>
    </citation>
    <scope>NUCLEOTIDE SEQUENCE [LARGE SCALE GENOMIC DNA]</scope>
    <source>
        <strain evidence="2 3">DSM 43850</strain>
    </source>
</reference>
<evidence type="ECO:0000256" key="1">
    <source>
        <dbReference type="SAM" id="SignalP"/>
    </source>
</evidence>
<protein>
    <submittedName>
        <fullName evidence="2">Uncharacterized protein</fullName>
    </submittedName>
</protein>
<gene>
    <name evidence="2" type="ORF">BC739_002569</name>
</gene>
<accession>A0ABR6BER7</accession>
<feature type="chain" id="PRO_5045872255" evidence="1">
    <location>
        <begin position="28"/>
        <end position="388"/>
    </location>
</feature>
<proteinExistence type="predicted"/>
<dbReference type="EMBL" id="JACJID010000002">
    <property type="protein sequence ID" value="MBA8925370.1"/>
    <property type="molecule type" value="Genomic_DNA"/>
</dbReference>
<organism evidence="2 3">
    <name type="scientific">Kutzneria viridogrisea</name>
    <dbReference type="NCBI Taxonomy" id="47990"/>
    <lineage>
        <taxon>Bacteria</taxon>
        <taxon>Bacillati</taxon>
        <taxon>Actinomycetota</taxon>
        <taxon>Actinomycetes</taxon>
        <taxon>Pseudonocardiales</taxon>
        <taxon>Pseudonocardiaceae</taxon>
        <taxon>Kutzneria</taxon>
    </lineage>
</organism>
<sequence>MKVLTRARPAVLAAVTLAVLAPAVAQAAPAPWQIVPTPDATAPSSVAGLAVLGPKDAWAVGEQSTGELAMHWDGTTWKAAPTHAVTAGGFSAVAARTGDDVWAVGQQGYYNNLVARAESRVNLAPGPGVTTLIEHWDGRVWTVVPGPNPGTRGNVLYGVATAGREDVWAVGSSQDVDSDPVPLVQHWDGHAWTRVSTPASTPGELQSVTVIAPDDVWAVGSDGPRSGTLSPLALHWNGRAWSKLAVPSRVSGNTDAKAVVGGPSGPLLVGTARTGNTRYSIEPAFARWQHGAWAQAPAPPVDQQQGLYVIAMAADRTGAVWAGGHLTTDRAPYVARYDGKSWRPIALPATGLSFVNALATTPDGRNTWAAVYSGTGAHRHPVLLRHLA</sequence>
<evidence type="ECO:0000313" key="2">
    <source>
        <dbReference type="EMBL" id="MBA8925370.1"/>
    </source>
</evidence>